<organism evidence="2 3">
    <name type="scientific">Sarcoptes scabiei</name>
    <name type="common">Itch mite</name>
    <name type="synonym">Acarus scabiei</name>
    <dbReference type="NCBI Taxonomy" id="52283"/>
    <lineage>
        <taxon>Eukaryota</taxon>
        <taxon>Metazoa</taxon>
        <taxon>Ecdysozoa</taxon>
        <taxon>Arthropoda</taxon>
        <taxon>Chelicerata</taxon>
        <taxon>Arachnida</taxon>
        <taxon>Acari</taxon>
        <taxon>Acariformes</taxon>
        <taxon>Sarcoptiformes</taxon>
        <taxon>Astigmata</taxon>
        <taxon>Psoroptidia</taxon>
        <taxon>Sarcoptoidea</taxon>
        <taxon>Sarcoptidae</taxon>
        <taxon>Sarcoptinae</taxon>
        <taxon>Sarcoptes</taxon>
    </lineage>
</organism>
<evidence type="ECO:0000256" key="1">
    <source>
        <dbReference type="SAM" id="MobiDB-lite"/>
    </source>
</evidence>
<reference evidence="2 3" key="1">
    <citation type="journal article" date="2015" name="Parasit. Vectors">
        <title>Draft genome of the scabies mite.</title>
        <authorList>
            <person name="Rider S.D.Jr."/>
            <person name="Morgan M.S."/>
            <person name="Arlian L.G."/>
        </authorList>
    </citation>
    <scope>NUCLEOTIDE SEQUENCE [LARGE SCALE GENOMIC DNA]</scope>
    <source>
        <strain evidence="2">Arlian Lab</strain>
    </source>
</reference>
<feature type="compositionally biased region" description="Polar residues" evidence="1">
    <location>
        <begin position="171"/>
        <end position="190"/>
    </location>
</feature>
<comment type="caution">
    <text evidence="2">The sequence shown here is derived from an EMBL/GenBank/DDBJ whole genome shotgun (WGS) entry which is preliminary data.</text>
</comment>
<proteinExistence type="predicted"/>
<dbReference type="AlphaFoldDB" id="A0A131ZWC9"/>
<feature type="region of interest" description="Disordered" evidence="1">
    <location>
        <begin position="171"/>
        <end position="195"/>
    </location>
</feature>
<name>A0A131ZWC9_SARSC</name>
<dbReference type="OrthoDB" id="10635655at2759"/>
<evidence type="ECO:0000313" key="3">
    <source>
        <dbReference type="Proteomes" id="UP000616769"/>
    </source>
</evidence>
<dbReference type="Proteomes" id="UP000616769">
    <property type="component" value="Unassembled WGS sequence"/>
</dbReference>
<gene>
    <name evidence="2" type="ORF">QR98_0014430</name>
</gene>
<protein>
    <submittedName>
        <fullName evidence="2">Uncharacterized protein</fullName>
    </submittedName>
</protein>
<accession>A0A131ZWC9</accession>
<sequence>MPISLNEINRLLQSSSSSSSSNSRVKSLDSPLDDKKLWNHLTQPTISKTVLDNELDQIKSEIINSYQPNKSNNLIGKQIAAYLTIADKKIGKELREGLKNSREDGVDARGVEPKSESEKLFLEIASTPSISGQQSTTLNLDRLLGKTVYYNPSAKISDFVDLALSSGSIKNNQKQSTKSAKNENNSNQKLSPHMNDGFELIKDSHAQESSKLSTTTLLLPQSTAIATKEGLRLNPIELFESDQIRLYELSSQPRSSSSTQLLSFVKEQQTPTPLLRTARIQLIPITTEPSDRFVMHTATPFHKWPAIRELSLPILAASPSFVTTNLIIYLGFDNDNADINKRFYTENNHGSNNSNSNANDHNDADHNIYSKSFEIIELSSIGSFFIFIGLRNNISNEIFNNISIKLSTIIESSPKNQIVALESRDENHIGSIEFAR</sequence>
<dbReference type="VEuPathDB" id="VectorBase:SSCA005606"/>
<dbReference type="EMBL" id="JXLN01003719">
    <property type="protein sequence ID" value="KPM03014.1"/>
    <property type="molecule type" value="Genomic_DNA"/>
</dbReference>
<evidence type="ECO:0000313" key="2">
    <source>
        <dbReference type="EMBL" id="KPM03014.1"/>
    </source>
</evidence>